<keyword evidence="4" id="KW-1185">Reference proteome</keyword>
<dbReference type="SUPFAM" id="SSF48350">
    <property type="entry name" value="GTPase activation domain, GAP"/>
    <property type="match status" value="1"/>
</dbReference>
<feature type="region of interest" description="Disordered" evidence="1">
    <location>
        <begin position="461"/>
        <end position="493"/>
    </location>
</feature>
<feature type="compositionally biased region" description="Acidic residues" evidence="1">
    <location>
        <begin position="474"/>
        <end position="485"/>
    </location>
</feature>
<feature type="domain" description="Rho-GAP" evidence="2">
    <location>
        <begin position="499"/>
        <end position="692"/>
    </location>
</feature>
<gene>
    <name evidence="3" type="ORF">F53441_11528</name>
</gene>
<dbReference type="InterPro" id="IPR058925">
    <property type="entry name" value="zf-C2H2_AcuF"/>
</dbReference>
<dbReference type="AlphaFoldDB" id="A0A8H4NLZ8"/>
<dbReference type="PANTHER" id="PTHR35391">
    <property type="entry name" value="C2H2-TYPE DOMAIN-CONTAINING PROTEIN-RELATED"/>
    <property type="match status" value="1"/>
</dbReference>
<evidence type="ECO:0000256" key="1">
    <source>
        <dbReference type="SAM" id="MobiDB-lite"/>
    </source>
</evidence>
<dbReference type="Proteomes" id="UP000605986">
    <property type="component" value="Unassembled WGS sequence"/>
</dbReference>
<dbReference type="PROSITE" id="PS50238">
    <property type="entry name" value="RHOGAP"/>
    <property type="match status" value="1"/>
</dbReference>
<evidence type="ECO:0000313" key="4">
    <source>
        <dbReference type="Proteomes" id="UP000605986"/>
    </source>
</evidence>
<evidence type="ECO:0000259" key="2">
    <source>
        <dbReference type="PROSITE" id="PS50238"/>
    </source>
</evidence>
<proteinExistence type="predicted"/>
<comment type="caution">
    <text evidence="3">The sequence shown here is derived from an EMBL/GenBank/DDBJ whole genome shotgun (WGS) entry which is preliminary data.</text>
</comment>
<feature type="region of interest" description="Disordered" evidence="1">
    <location>
        <begin position="101"/>
        <end position="121"/>
    </location>
</feature>
<organism evidence="3 4">
    <name type="scientific">Fusarium austroafricanum</name>
    <dbReference type="NCBI Taxonomy" id="2364996"/>
    <lineage>
        <taxon>Eukaryota</taxon>
        <taxon>Fungi</taxon>
        <taxon>Dikarya</taxon>
        <taxon>Ascomycota</taxon>
        <taxon>Pezizomycotina</taxon>
        <taxon>Sordariomycetes</taxon>
        <taxon>Hypocreomycetidae</taxon>
        <taxon>Hypocreales</taxon>
        <taxon>Nectriaceae</taxon>
        <taxon>Fusarium</taxon>
        <taxon>Fusarium concolor species complex</taxon>
    </lineage>
</organism>
<dbReference type="SMART" id="SM00355">
    <property type="entry name" value="ZnF_C2H2"/>
    <property type="match status" value="3"/>
</dbReference>
<evidence type="ECO:0000313" key="3">
    <source>
        <dbReference type="EMBL" id="KAF4443219.1"/>
    </source>
</evidence>
<feature type="compositionally biased region" description="Basic and acidic residues" evidence="1">
    <location>
        <begin position="104"/>
        <end position="121"/>
    </location>
</feature>
<dbReference type="EMBL" id="JAADJG010000581">
    <property type="protein sequence ID" value="KAF4443219.1"/>
    <property type="molecule type" value="Genomic_DNA"/>
</dbReference>
<dbReference type="PANTHER" id="PTHR35391:SF7">
    <property type="entry name" value="C2H2-TYPE DOMAIN-CONTAINING PROTEIN"/>
    <property type="match status" value="1"/>
</dbReference>
<dbReference type="Gene3D" id="1.10.555.10">
    <property type="entry name" value="Rho GTPase activation protein"/>
    <property type="match status" value="1"/>
</dbReference>
<dbReference type="SMART" id="SM00324">
    <property type="entry name" value="RhoGAP"/>
    <property type="match status" value="1"/>
</dbReference>
<protein>
    <submittedName>
        <fullName evidence="3">Ankyrin repeat protein</fullName>
    </submittedName>
</protein>
<name>A0A8H4NLZ8_9HYPO</name>
<dbReference type="Pfam" id="PF00620">
    <property type="entry name" value="RhoGAP"/>
    <property type="match status" value="1"/>
</dbReference>
<dbReference type="OrthoDB" id="3045089at2759"/>
<reference evidence="3" key="1">
    <citation type="submission" date="2020-01" db="EMBL/GenBank/DDBJ databases">
        <title>Identification and distribution of gene clusters putatively required for synthesis of sphingolipid metabolism inhibitors in phylogenetically diverse species of the filamentous fungus Fusarium.</title>
        <authorList>
            <person name="Kim H.-S."/>
            <person name="Busman M."/>
            <person name="Brown D.W."/>
            <person name="Divon H."/>
            <person name="Uhlig S."/>
            <person name="Proctor R.H."/>
        </authorList>
    </citation>
    <scope>NUCLEOTIDE SEQUENCE</scope>
    <source>
        <strain evidence="3">NRRL 53441</strain>
    </source>
</reference>
<sequence length="695" mass="78883">MSTEKTISATAHEYESILTEVLGFASSGLKWAKIDEELEDCRGRFSVWAANMGALQQPRSRKSLDSRLQSAPLMRSSILSGLERLKRSTLQILRILRGQGRSGKGAEDRPSGSNYEIEKDSPAQSELQEVVLNLVATLNHLFGLSVLIRRMRPKGRLCGIDKAPENPRDTVTVLDKFPKAKQQEWLAQRLGNAIGKRRHFFEYRQQHRKRLGTKRNEPNVSLHDTGETGLDAATTIATTFDENVGGEPSAVAQDSFERGSIFTTATSFVSDFDDSREMGRRIPDISDMVLDGTVLDYGIPVECPYCRTIQLFRNRLEWKKHVFSDLQPYVCTFKECSAGLFFTRHEWLKHELDTHRRRWKCIRCDTSKAVYSSEADMLAHLRKIHSATITENQAMVLLKACEEPQFKFDSSACPLCSEWNPPLPGADNAKEFFRHLAQHQQQIALEALPLYIEGLQVKDPYASEQSDTSGQGEDVSDAEEEDEDEPVKRESPKKPLFGLNLQTLYQRDGLAIPMIVYQCILAVDTFGLHTPGIHRLQGQGWAQQVQTLRTAFETSPLGPSLDFRKPTNFYHNIHNATDLFSDFFREMPDPLMTRQHYGEFIEAAKHENDIVRRDNLHAVINGLPDPNYATLRAVILHFNRVVTNSAQNYVNAYDLARVFGELFLRPFTGDRAETLLQIKALQTIIECTLDIFDED</sequence>
<dbReference type="InterPro" id="IPR008936">
    <property type="entry name" value="Rho_GTPase_activation_prot"/>
</dbReference>
<dbReference type="InterPro" id="IPR000198">
    <property type="entry name" value="RhoGAP_dom"/>
</dbReference>
<accession>A0A8H4NLZ8</accession>
<dbReference type="InterPro" id="IPR013087">
    <property type="entry name" value="Znf_C2H2_type"/>
</dbReference>
<dbReference type="Pfam" id="PF26082">
    <property type="entry name" value="zf-C2H2_AcuF"/>
    <property type="match status" value="1"/>
</dbReference>
<dbReference type="GO" id="GO:0007165">
    <property type="term" value="P:signal transduction"/>
    <property type="evidence" value="ECO:0007669"/>
    <property type="project" value="InterPro"/>
</dbReference>